<dbReference type="EMBL" id="CP096916">
    <property type="protein sequence ID" value="WBM39159.1"/>
    <property type="molecule type" value="Genomic_DNA"/>
</dbReference>
<organism evidence="1 4">
    <name type="scientific">Alcaligenes faecalis</name>
    <dbReference type="NCBI Taxonomy" id="511"/>
    <lineage>
        <taxon>Bacteria</taxon>
        <taxon>Pseudomonadati</taxon>
        <taxon>Pseudomonadota</taxon>
        <taxon>Betaproteobacteria</taxon>
        <taxon>Burkholderiales</taxon>
        <taxon>Alcaligenaceae</taxon>
        <taxon>Alcaligenes</taxon>
    </lineage>
</organism>
<dbReference type="STRING" id="511.UZ73_06485"/>
<protein>
    <recommendedName>
        <fullName evidence="6">MarR family transcriptional regulator</fullName>
    </recommendedName>
</protein>
<keyword evidence="5" id="KW-1185">Reference proteome</keyword>
<name>A0A2U2BKT2_ALCFA</name>
<reference evidence="1 4" key="1">
    <citation type="submission" date="2018-05" db="EMBL/GenBank/DDBJ databases">
        <title>Genome Sequence of an Efficient Indole-Degrading Bacterium, Alcaligenes sp.YBY.</title>
        <authorList>
            <person name="Yang B."/>
        </authorList>
    </citation>
    <scope>NUCLEOTIDE SEQUENCE [LARGE SCALE GENOMIC DNA]</scope>
    <source>
        <strain evidence="1 4">YBY</strain>
    </source>
</reference>
<dbReference type="GeneID" id="96774480"/>
<reference evidence="1 4" key="2">
    <citation type="submission" date="2018-05" db="EMBL/GenBank/DDBJ databases">
        <authorList>
            <person name="Lanie J.A."/>
            <person name="Ng W.-L."/>
            <person name="Kazmierczak K.M."/>
            <person name="Andrzejewski T.M."/>
            <person name="Davidsen T.M."/>
            <person name="Wayne K.J."/>
            <person name="Tettelin H."/>
            <person name="Glass J.I."/>
            <person name="Rusch D."/>
            <person name="Podicherti R."/>
            <person name="Tsui H.-C.T."/>
            <person name="Winkler M.E."/>
        </authorList>
    </citation>
    <scope>NUCLEOTIDE SEQUENCE [LARGE SCALE GENOMIC DNA]</scope>
    <source>
        <strain evidence="1 4">YBY</strain>
    </source>
</reference>
<evidence type="ECO:0000313" key="1">
    <source>
        <dbReference type="EMBL" id="PWE14567.1"/>
    </source>
</evidence>
<proteinExistence type="predicted"/>
<dbReference type="OrthoDB" id="8688289at2"/>
<reference evidence="3 5" key="4">
    <citation type="submission" date="2022-05" db="EMBL/GenBank/DDBJ databases">
        <title>Complete sequence of strain NY11312.</title>
        <authorList>
            <person name="Zhou D."/>
        </authorList>
    </citation>
    <scope>NUCLEOTIDE SEQUENCE [LARGE SCALE GENOMIC DNA]</scope>
    <source>
        <strain evidence="3 5">NY11312</strain>
    </source>
</reference>
<evidence type="ECO:0008006" key="6">
    <source>
        <dbReference type="Google" id="ProtNLM"/>
    </source>
</evidence>
<dbReference type="AlphaFoldDB" id="A0A2U2BKT2"/>
<dbReference type="EMBL" id="CP095873">
    <property type="protein sequence ID" value="UPL20653.1"/>
    <property type="molecule type" value="Genomic_DNA"/>
</dbReference>
<evidence type="ECO:0000313" key="2">
    <source>
        <dbReference type="EMBL" id="UPL20653.1"/>
    </source>
</evidence>
<evidence type="ECO:0000313" key="5">
    <source>
        <dbReference type="Proteomes" id="UP001211866"/>
    </source>
</evidence>
<dbReference type="Proteomes" id="UP000830925">
    <property type="component" value="Chromosome"/>
</dbReference>
<evidence type="ECO:0000313" key="3">
    <source>
        <dbReference type="EMBL" id="WBM39159.1"/>
    </source>
</evidence>
<accession>A0A2U2BKT2</accession>
<gene>
    <name evidence="1" type="ORF">DF183_07570</name>
    <name evidence="3" type="ORF">M2J83_04855</name>
    <name evidence="2" type="ORF">MXF72_14750</name>
</gene>
<dbReference type="RefSeq" id="WP_022983473.1">
    <property type="nucleotide sequence ID" value="NZ_CAXOJJ010000009.1"/>
</dbReference>
<reference evidence="2" key="3">
    <citation type="submission" date="2022-04" db="EMBL/GenBank/DDBJ databases">
        <title>Genomic mining of Alcaligenes faecalis D334 producing ectoin and derivatives.</title>
        <authorList>
            <person name="Doan V.T."/>
            <person name="Quach N.T."/>
            <person name="Vu T.-H.-N."/>
            <person name="Phi Q.-T."/>
        </authorList>
    </citation>
    <scope>NUCLEOTIDE SEQUENCE</scope>
    <source>
        <strain evidence="2">D334</strain>
    </source>
</reference>
<dbReference type="Proteomes" id="UP001211866">
    <property type="component" value="Chromosome"/>
</dbReference>
<evidence type="ECO:0000313" key="4">
    <source>
        <dbReference type="Proteomes" id="UP000245216"/>
    </source>
</evidence>
<sequence length="92" mass="10477">MTQLQRSITIPQLNPTIWNTLELVRLRQTPWHKKQAVFEQLQSLGLVQAIPQTTQTPSPFPAPLIAMLTEEGRQLLEARSNHQEALIKLLDA</sequence>
<dbReference type="EMBL" id="QEXO01000002">
    <property type="protein sequence ID" value="PWE14567.1"/>
    <property type="molecule type" value="Genomic_DNA"/>
</dbReference>
<dbReference type="Proteomes" id="UP000245216">
    <property type="component" value="Unassembled WGS sequence"/>
</dbReference>